<comment type="cofactor">
    <cofactor evidence="1">
        <name>[4Fe-4S] cluster</name>
        <dbReference type="ChEBI" id="CHEBI:49883"/>
    </cofactor>
</comment>
<name>A0A062VAE3_9EURY</name>
<dbReference type="SUPFAM" id="SSF54862">
    <property type="entry name" value="4Fe-4S ferredoxins"/>
    <property type="match status" value="1"/>
</dbReference>
<dbReference type="InterPro" id="IPR051269">
    <property type="entry name" value="Fe-S_cluster_ET"/>
</dbReference>
<dbReference type="Gene3D" id="3.30.70.20">
    <property type="match status" value="1"/>
</dbReference>
<dbReference type="InterPro" id="IPR017896">
    <property type="entry name" value="4Fe4S_Fe-S-bd"/>
</dbReference>
<accession>A0A062VAE3</accession>
<dbReference type="PRINTS" id="PR00352">
    <property type="entry name" value="3FE4SFRDOXIN"/>
</dbReference>
<proteinExistence type="predicted"/>
<dbReference type="PROSITE" id="PS51379">
    <property type="entry name" value="4FE4S_FER_2"/>
    <property type="match status" value="1"/>
</dbReference>
<evidence type="ECO:0000256" key="6">
    <source>
        <dbReference type="ARBA" id="ARBA00023014"/>
    </source>
</evidence>
<organism evidence="9 10">
    <name type="scientific">Candidatus Methanoperedens nitratireducens</name>
    <dbReference type="NCBI Taxonomy" id="1392998"/>
    <lineage>
        <taxon>Archaea</taxon>
        <taxon>Methanobacteriati</taxon>
        <taxon>Methanobacteriota</taxon>
        <taxon>Stenosarchaea group</taxon>
        <taxon>Methanomicrobia</taxon>
        <taxon>Methanosarcinales</taxon>
        <taxon>ANME-2 cluster</taxon>
        <taxon>Candidatus Methanoperedentaceae</taxon>
        <taxon>Candidatus Methanoperedens</taxon>
    </lineage>
</organism>
<keyword evidence="5 7" id="KW-0408">Iron</keyword>
<dbReference type="EMBL" id="JMIY01000001">
    <property type="protein sequence ID" value="KCZ73443.1"/>
    <property type="molecule type" value="Genomic_DNA"/>
</dbReference>
<dbReference type="InterPro" id="IPR001080">
    <property type="entry name" value="3Fe4S_ferredoxin"/>
</dbReference>
<dbReference type="PANTHER" id="PTHR36923:SF3">
    <property type="entry name" value="FERREDOXIN"/>
    <property type="match status" value="1"/>
</dbReference>
<comment type="function">
    <text evidence="7">Ferredoxins are iron-sulfur proteins that transfer electrons in a wide variety of metabolic reactions.</text>
</comment>
<dbReference type="AlphaFoldDB" id="A0A062VAE3"/>
<comment type="caution">
    <text evidence="9">The sequence shown here is derived from an EMBL/GenBank/DDBJ whole genome shotgun (WGS) entry which is preliminary data.</text>
</comment>
<keyword evidence="10" id="KW-1185">Reference proteome</keyword>
<evidence type="ECO:0000256" key="7">
    <source>
        <dbReference type="RuleBase" id="RU368020"/>
    </source>
</evidence>
<evidence type="ECO:0000259" key="8">
    <source>
        <dbReference type="PROSITE" id="PS51379"/>
    </source>
</evidence>
<dbReference type="PANTHER" id="PTHR36923">
    <property type="entry name" value="FERREDOXIN"/>
    <property type="match status" value="1"/>
</dbReference>
<dbReference type="GO" id="GO:0051536">
    <property type="term" value="F:iron-sulfur cluster binding"/>
    <property type="evidence" value="ECO:0007669"/>
    <property type="project" value="UniProtKB-KW"/>
</dbReference>
<dbReference type="InterPro" id="IPR017900">
    <property type="entry name" value="4Fe4S_Fe_S_CS"/>
</dbReference>
<keyword evidence="3 7" id="KW-0479">Metal-binding</keyword>
<evidence type="ECO:0000313" key="10">
    <source>
        <dbReference type="Proteomes" id="UP000027153"/>
    </source>
</evidence>
<evidence type="ECO:0000256" key="1">
    <source>
        <dbReference type="ARBA" id="ARBA00001966"/>
    </source>
</evidence>
<gene>
    <name evidence="9" type="ORF">ANME2D_00510</name>
</gene>
<dbReference type="GO" id="GO:0016491">
    <property type="term" value="F:oxidoreductase activity"/>
    <property type="evidence" value="ECO:0007669"/>
    <property type="project" value="UniProtKB-ARBA"/>
</dbReference>
<keyword evidence="6 7" id="KW-0411">Iron-sulfur</keyword>
<reference evidence="9 10" key="1">
    <citation type="journal article" date="2013" name="Nature">
        <title>Anaerobic oxidation of methane coupled to nitrate reduction in a novel archaeal lineage.</title>
        <authorList>
            <person name="Haroon M.F."/>
            <person name="Hu S."/>
            <person name="Shi Y."/>
            <person name="Imelfort M."/>
            <person name="Keller J."/>
            <person name="Hugenholtz P."/>
            <person name="Yuan Z."/>
            <person name="Tyson G.W."/>
        </authorList>
    </citation>
    <scope>NUCLEOTIDE SEQUENCE [LARGE SCALE GENOMIC DNA]</scope>
    <source>
        <strain evidence="9 10">ANME-2d</strain>
    </source>
</reference>
<keyword evidence="4 7" id="KW-0249">Electron transport</keyword>
<evidence type="ECO:0000256" key="4">
    <source>
        <dbReference type="ARBA" id="ARBA00022982"/>
    </source>
</evidence>
<evidence type="ECO:0000256" key="3">
    <source>
        <dbReference type="ARBA" id="ARBA00022723"/>
    </source>
</evidence>
<dbReference type="PROSITE" id="PS00198">
    <property type="entry name" value="4FE4S_FER_1"/>
    <property type="match status" value="1"/>
</dbReference>
<dbReference type="GO" id="GO:0009055">
    <property type="term" value="F:electron transfer activity"/>
    <property type="evidence" value="ECO:0007669"/>
    <property type="project" value="UniProtKB-UniRule"/>
</dbReference>
<evidence type="ECO:0000256" key="5">
    <source>
        <dbReference type="ARBA" id="ARBA00023004"/>
    </source>
</evidence>
<protein>
    <recommendedName>
        <fullName evidence="7">Ferredoxin</fullName>
    </recommendedName>
</protein>
<sequence>MTGKLKVSIDRDGCISCGNCWTTCPEFFEQNPDDDRSQVIEEYRTEGNMGEGEAPENLEDLVRRAADLCPVQVIHVK</sequence>
<dbReference type="Pfam" id="PF13459">
    <property type="entry name" value="Fer4_15"/>
    <property type="match status" value="1"/>
</dbReference>
<dbReference type="RefSeq" id="WP_048088900.1">
    <property type="nucleotide sequence ID" value="NZ_JMIY01000001.1"/>
</dbReference>
<evidence type="ECO:0000313" key="9">
    <source>
        <dbReference type="EMBL" id="KCZ73443.1"/>
    </source>
</evidence>
<keyword evidence="2 7" id="KW-0813">Transport</keyword>
<dbReference type="OrthoDB" id="5583at2157"/>
<dbReference type="GO" id="GO:0005506">
    <property type="term" value="F:iron ion binding"/>
    <property type="evidence" value="ECO:0007669"/>
    <property type="project" value="UniProtKB-UniRule"/>
</dbReference>
<evidence type="ECO:0000256" key="2">
    <source>
        <dbReference type="ARBA" id="ARBA00022448"/>
    </source>
</evidence>
<dbReference type="Proteomes" id="UP000027153">
    <property type="component" value="Unassembled WGS sequence"/>
</dbReference>
<feature type="domain" description="4Fe-4S ferredoxin-type" evidence="8">
    <location>
        <begin position="5"/>
        <end position="33"/>
    </location>
</feature>